<evidence type="ECO:0000256" key="5">
    <source>
        <dbReference type="ARBA" id="ARBA00023002"/>
    </source>
</evidence>
<gene>
    <name evidence="13" type="ORF">N780_09920</name>
</gene>
<dbReference type="GO" id="GO:0034599">
    <property type="term" value="P:cellular response to oxidative stress"/>
    <property type="evidence" value="ECO:0007669"/>
    <property type="project" value="TreeGrafter"/>
</dbReference>
<comment type="similarity">
    <text evidence="9">Belongs to the peroxiredoxin family. BCP/PrxQ subfamily.</text>
</comment>
<keyword evidence="14" id="KW-1185">Reference proteome</keyword>
<dbReference type="STRING" id="1385513.N780_09920"/>
<keyword evidence="7" id="KW-0676">Redox-active center</keyword>
<evidence type="ECO:0000313" key="13">
    <source>
        <dbReference type="EMBL" id="KGP89770.1"/>
    </source>
</evidence>
<dbReference type="CDD" id="cd02970">
    <property type="entry name" value="PRX_like2"/>
    <property type="match status" value="1"/>
</dbReference>
<dbReference type="eggNOG" id="COG1225">
    <property type="taxonomic scope" value="Bacteria"/>
</dbReference>
<keyword evidence="4" id="KW-0049">Antioxidant</keyword>
<evidence type="ECO:0000256" key="4">
    <source>
        <dbReference type="ARBA" id="ARBA00022862"/>
    </source>
</evidence>
<dbReference type="InterPro" id="IPR036249">
    <property type="entry name" value="Thioredoxin-like_sf"/>
</dbReference>
<evidence type="ECO:0000313" key="14">
    <source>
        <dbReference type="Proteomes" id="UP000030153"/>
    </source>
</evidence>
<evidence type="ECO:0000256" key="11">
    <source>
        <dbReference type="ARBA" id="ARBA00049091"/>
    </source>
</evidence>
<dbReference type="EC" id="1.11.1.24" evidence="2"/>
<comment type="catalytic activity">
    <reaction evidence="11">
        <text>a hydroperoxide + [thioredoxin]-dithiol = an alcohol + [thioredoxin]-disulfide + H2O</text>
        <dbReference type="Rhea" id="RHEA:62620"/>
        <dbReference type="Rhea" id="RHEA-COMP:10698"/>
        <dbReference type="Rhea" id="RHEA-COMP:10700"/>
        <dbReference type="ChEBI" id="CHEBI:15377"/>
        <dbReference type="ChEBI" id="CHEBI:29950"/>
        <dbReference type="ChEBI" id="CHEBI:30879"/>
        <dbReference type="ChEBI" id="CHEBI:35924"/>
        <dbReference type="ChEBI" id="CHEBI:50058"/>
        <dbReference type="EC" id="1.11.1.24"/>
    </reaction>
</comment>
<evidence type="ECO:0000256" key="1">
    <source>
        <dbReference type="ARBA" id="ARBA00003330"/>
    </source>
</evidence>
<comment type="caution">
    <text evidence="13">The sequence shown here is derived from an EMBL/GenBank/DDBJ whole genome shotgun (WGS) entry which is preliminary data.</text>
</comment>
<evidence type="ECO:0000256" key="6">
    <source>
        <dbReference type="ARBA" id="ARBA00023157"/>
    </source>
</evidence>
<dbReference type="RefSeq" id="WP_036787503.1">
    <property type="nucleotide sequence ID" value="NZ_AVBG01000022.1"/>
</dbReference>
<accession>A0A0A2V7T7</accession>
<feature type="domain" description="Thioredoxin" evidence="12">
    <location>
        <begin position="43"/>
        <end position="214"/>
    </location>
</feature>
<organism evidence="13 14">
    <name type="scientific">Pontibacillus chungwhensis BH030062</name>
    <dbReference type="NCBI Taxonomy" id="1385513"/>
    <lineage>
        <taxon>Bacteria</taxon>
        <taxon>Bacillati</taxon>
        <taxon>Bacillota</taxon>
        <taxon>Bacilli</taxon>
        <taxon>Bacillales</taxon>
        <taxon>Bacillaceae</taxon>
        <taxon>Pontibacillus</taxon>
    </lineage>
</organism>
<dbReference type="GO" id="GO:0045454">
    <property type="term" value="P:cell redox homeostasis"/>
    <property type="evidence" value="ECO:0007669"/>
    <property type="project" value="TreeGrafter"/>
</dbReference>
<keyword evidence="5" id="KW-0560">Oxidoreductase</keyword>
<dbReference type="PANTHER" id="PTHR42801">
    <property type="entry name" value="THIOREDOXIN-DEPENDENT PEROXIDE REDUCTASE"/>
    <property type="match status" value="1"/>
</dbReference>
<dbReference type="PANTHER" id="PTHR42801:SF7">
    <property type="entry name" value="SLL1159 PROTEIN"/>
    <property type="match status" value="1"/>
</dbReference>
<dbReference type="AlphaFoldDB" id="A0A0A2V7T7"/>
<dbReference type="OrthoDB" id="9809746at2"/>
<dbReference type="Proteomes" id="UP000030153">
    <property type="component" value="Unassembled WGS sequence"/>
</dbReference>
<dbReference type="EMBL" id="AVBG01000022">
    <property type="protein sequence ID" value="KGP89770.1"/>
    <property type="molecule type" value="Genomic_DNA"/>
</dbReference>
<dbReference type="GO" id="GO:0005737">
    <property type="term" value="C:cytoplasm"/>
    <property type="evidence" value="ECO:0007669"/>
    <property type="project" value="TreeGrafter"/>
</dbReference>
<dbReference type="GO" id="GO:0008379">
    <property type="term" value="F:thioredoxin peroxidase activity"/>
    <property type="evidence" value="ECO:0007669"/>
    <property type="project" value="TreeGrafter"/>
</dbReference>
<dbReference type="Gene3D" id="3.40.30.10">
    <property type="entry name" value="Glutaredoxin"/>
    <property type="match status" value="1"/>
</dbReference>
<dbReference type="SUPFAM" id="SSF52833">
    <property type="entry name" value="Thioredoxin-like"/>
    <property type="match status" value="1"/>
</dbReference>
<evidence type="ECO:0000256" key="9">
    <source>
        <dbReference type="ARBA" id="ARBA00038489"/>
    </source>
</evidence>
<dbReference type="Pfam" id="PF00578">
    <property type="entry name" value="AhpC-TSA"/>
    <property type="match status" value="1"/>
</dbReference>
<comment type="function">
    <text evidence="1">Thiol-specific peroxidase that catalyzes the reduction of hydrogen peroxide and organic hydroperoxides to water and alcohols, respectively. Plays a role in cell protection against oxidative stress by detoxifying peroxides and as sensor of hydrogen peroxide-mediated signaling events.</text>
</comment>
<proteinExistence type="inferred from homology"/>
<dbReference type="InterPro" id="IPR013766">
    <property type="entry name" value="Thioredoxin_domain"/>
</dbReference>
<protein>
    <recommendedName>
        <fullName evidence="2">thioredoxin-dependent peroxiredoxin</fullName>
        <ecNumber evidence="2">1.11.1.24</ecNumber>
    </recommendedName>
    <alternativeName>
        <fullName evidence="10">Bacterioferritin comigratory protein</fullName>
    </alternativeName>
    <alternativeName>
        <fullName evidence="8">Thioredoxin peroxidase</fullName>
    </alternativeName>
</protein>
<sequence length="214" mass="24337">MKTMQEQYNEYIEKFKANVSQDTQEKMQNAIDELESSDQGKGLSVGEKAPRFSLPDAKGDYVDLYEQLQSGPTIVTFYRGGWCPYCNMELRTYQQLIDDIHAVGAQLIAISPETPDHSLTTAEKNDLQYHVLSDKGNQVADQFNLVYQLPDYLVDVYKEKGLEVDKHNGDDNWTLPVSATYIIQQDGTIAYEYTKADYKDRVEPSEVVGKLKSL</sequence>
<keyword evidence="6" id="KW-1015">Disulfide bond</keyword>
<evidence type="ECO:0000259" key="12">
    <source>
        <dbReference type="PROSITE" id="PS51352"/>
    </source>
</evidence>
<evidence type="ECO:0000256" key="8">
    <source>
        <dbReference type="ARBA" id="ARBA00032824"/>
    </source>
</evidence>
<evidence type="ECO:0000256" key="3">
    <source>
        <dbReference type="ARBA" id="ARBA00022559"/>
    </source>
</evidence>
<dbReference type="InterPro" id="IPR050924">
    <property type="entry name" value="Peroxiredoxin_BCP/PrxQ"/>
</dbReference>
<dbReference type="PROSITE" id="PS51352">
    <property type="entry name" value="THIOREDOXIN_2"/>
    <property type="match status" value="1"/>
</dbReference>
<reference evidence="13 14" key="1">
    <citation type="submission" date="2013-08" db="EMBL/GenBank/DDBJ databases">
        <title>Genome of Pontibacillus chungwhensis.</title>
        <authorList>
            <person name="Wang Q."/>
            <person name="Wang G."/>
        </authorList>
    </citation>
    <scope>NUCLEOTIDE SEQUENCE [LARGE SCALE GENOMIC DNA]</scope>
    <source>
        <strain evidence="13 14">BH030062</strain>
    </source>
</reference>
<keyword evidence="3" id="KW-0575">Peroxidase</keyword>
<evidence type="ECO:0000256" key="10">
    <source>
        <dbReference type="ARBA" id="ARBA00041373"/>
    </source>
</evidence>
<name>A0A0A2V7T7_9BACI</name>
<dbReference type="InterPro" id="IPR000866">
    <property type="entry name" value="AhpC/TSA"/>
</dbReference>
<evidence type="ECO:0000256" key="2">
    <source>
        <dbReference type="ARBA" id="ARBA00013017"/>
    </source>
</evidence>
<evidence type="ECO:0000256" key="7">
    <source>
        <dbReference type="ARBA" id="ARBA00023284"/>
    </source>
</evidence>